<dbReference type="EMBL" id="MUZR01000014">
    <property type="protein sequence ID" value="OOC10525.1"/>
    <property type="molecule type" value="Genomic_DNA"/>
</dbReference>
<dbReference type="STRING" id="252474.B1A74_05340"/>
<evidence type="ECO:0000256" key="13">
    <source>
        <dbReference type="HAMAP-Rule" id="MF_00409"/>
    </source>
</evidence>
<dbReference type="GO" id="GO:0009244">
    <property type="term" value="P:lipopolysaccharide core region biosynthetic process"/>
    <property type="evidence" value="ECO:0007669"/>
    <property type="project" value="TreeGrafter"/>
</dbReference>
<comment type="function">
    <text evidence="1 13">Transfers the gamma-phosphate of ATP to the 4'-position of a tetraacyldisaccharide 1-phosphate intermediate (termed DS-1-P) to form tetraacyldisaccharide 1,4'-bis-phosphate (lipid IVA).</text>
</comment>
<evidence type="ECO:0000256" key="7">
    <source>
        <dbReference type="ARBA" id="ARBA00022679"/>
    </source>
</evidence>
<evidence type="ECO:0000256" key="11">
    <source>
        <dbReference type="ARBA" id="ARBA00023098"/>
    </source>
</evidence>
<keyword evidence="7 13" id="KW-0808">Transferase</keyword>
<evidence type="ECO:0000313" key="15">
    <source>
        <dbReference type="Proteomes" id="UP000189177"/>
    </source>
</evidence>
<dbReference type="RefSeq" id="WP_018945890.1">
    <property type="nucleotide sequence ID" value="NZ_MUZR01000014.1"/>
</dbReference>
<keyword evidence="8 13" id="KW-0547">Nucleotide-binding</keyword>
<keyword evidence="6 13" id="KW-0441">Lipid A biosynthesis</keyword>
<sequence>MNTAWLSRWWWRHWSQRGPVAATLYPLSLVYAGLAEYNRMRLEEIRRNTRLPLKAVIVVGNLTVGGSGKTPMTDWLARRLTEAGYRPGIVSRGYGRRGEAGQAVHPDSDPAEVGDEPVLLARRTRLPVQVDRDRVRGARALADRGADVVIADDGMQHHRLPRDLTVLMVDGRRGLGNGLCLPAGPLREPKAARARADFVVRTGGEAGVDEIPMHLVPASRLRRVDGSDETMRPRLLGGQEVHAVAGIADPERFFSMLEQRGIYVIRHPFPDHHRFRARDLAFDDDLPVLMTEKDAVKCRSFAQSRHWYWPVAASLPATFEPALLQRLRTSIRLRHLG</sequence>
<evidence type="ECO:0000256" key="4">
    <source>
        <dbReference type="ARBA" id="ARBA00016436"/>
    </source>
</evidence>
<keyword evidence="11 13" id="KW-0443">Lipid metabolism</keyword>
<dbReference type="Pfam" id="PF02606">
    <property type="entry name" value="LpxK"/>
    <property type="match status" value="1"/>
</dbReference>
<comment type="catalytic activity">
    <reaction evidence="13">
        <text>a lipid A disaccharide + ATP = a lipid IVA + ADP + H(+)</text>
        <dbReference type="Rhea" id="RHEA:67840"/>
        <dbReference type="ChEBI" id="CHEBI:15378"/>
        <dbReference type="ChEBI" id="CHEBI:30616"/>
        <dbReference type="ChEBI" id="CHEBI:176343"/>
        <dbReference type="ChEBI" id="CHEBI:176425"/>
        <dbReference type="ChEBI" id="CHEBI:456216"/>
        <dbReference type="EC" id="2.7.1.130"/>
    </reaction>
</comment>
<comment type="pathway">
    <text evidence="2 13">Glycolipid biosynthesis; lipid IV(A) biosynthesis; lipid IV(A) from (3R)-3-hydroxytetradecanoyl-[acyl-carrier-protein] and UDP-N-acetyl-alpha-D-glucosamine: step 6/6.</text>
</comment>
<comment type="caution">
    <text evidence="14">The sequence shown here is derived from an EMBL/GenBank/DDBJ whole genome shotgun (WGS) entry which is preliminary data.</text>
</comment>
<dbReference type="GO" id="GO:0009245">
    <property type="term" value="P:lipid A biosynthetic process"/>
    <property type="evidence" value="ECO:0007669"/>
    <property type="project" value="UniProtKB-UniRule"/>
</dbReference>
<evidence type="ECO:0000256" key="3">
    <source>
        <dbReference type="ARBA" id="ARBA00012071"/>
    </source>
</evidence>
<dbReference type="GO" id="GO:0009029">
    <property type="term" value="F:lipid-A 4'-kinase activity"/>
    <property type="evidence" value="ECO:0007669"/>
    <property type="project" value="UniProtKB-UniRule"/>
</dbReference>
<organism evidence="14 15">
    <name type="scientific">Thioalkalivibrio halophilus</name>
    <dbReference type="NCBI Taxonomy" id="252474"/>
    <lineage>
        <taxon>Bacteria</taxon>
        <taxon>Pseudomonadati</taxon>
        <taxon>Pseudomonadota</taxon>
        <taxon>Gammaproteobacteria</taxon>
        <taxon>Chromatiales</taxon>
        <taxon>Ectothiorhodospiraceae</taxon>
        <taxon>Thioalkalivibrio</taxon>
    </lineage>
</organism>
<evidence type="ECO:0000256" key="2">
    <source>
        <dbReference type="ARBA" id="ARBA00004870"/>
    </source>
</evidence>
<dbReference type="PANTHER" id="PTHR42724">
    <property type="entry name" value="TETRAACYLDISACCHARIDE 4'-KINASE"/>
    <property type="match status" value="1"/>
</dbReference>
<dbReference type="GO" id="GO:0005886">
    <property type="term" value="C:plasma membrane"/>
    <property type="evidence" value="ECO:0007669"/>
    <property type="project" value="TreeGrafter"/>
</dbReference>
<dbReference type="SUPFAM" id="SSF52540">
    <property type="entry name" value="P-loop containing nucleoside triphosphate hydrolases"/>
    <property type="match status" value="1"/>
</dbReference>
<dbReference type="CDD" id="cd01983">
    <property type="entry name" value="SIMIBI"/>
    <property type="match status" value="1"/>
</dbReference>
<evidence type="ECO:0000256" key="12">
    <source>
        <dbReference type="ARBA" id="ARBA00029757"/>
    </source>
</evidence>
<keyword evidence="5 13" id="KW-0444">Lipid biosynthesis</keyword>
<evidence type="ECO:0000256" key="6">
    <source>
        <dbReference type="ARBA" id="ARBA00022556"/>
    </source>
</evidence>
<keyword evidence="15" id="KW-1185">Reference proteome</keyword>
<evidence type="ECO:0000256" key="1">
    <source>
        <dbReference type="ARBA" id="ARBA00002274"/>
    </source>
</evidence>
<gene>
    <name evidence="13" type="primary">lpxK</name>
    <name evidence="14" type="ORF">B1A74_05340</name>
</gene>
<keyword evidence="9 13" id="KW-0418">Kinase</keyword>
<protein>
    <recommendedName>
        <fullName evidence="4 13">Tetraacyldisaccharide 4'-kinase</fullName>
        <ecNumber evidence="3 13">2.7.1.130</ecNumber>
    </recommendedName>
    <alternativeName>
        <fullName evidence="12 13">Lipid A 4'-kinase</fullName>
    </alternativeName>
</protein>
<name>A0A1V2ZZL9_9GAMM</name>
<evidence type="ECO:0000256" key="8">
    <source>
        <dbReference type="ARBA" id="ARBA00022741"/>
    </source>
</evidence>
<evidence type="ECO:0000256" key="10">
    <source>
        <dbReference type="ARBA" id="ARBA00022840"/>
    </source>
</evidence>
<dbReference type="InterPro" id="IPR027417">
    <property type="entry name" value="P-loop_NTPase"/>
</dbReference>
<comment type="similarity">
    <text evidence="13">Belongs to the LpxK family.</text>
</comment>
<dbReference type="NCBIfam" id="TIGR00682">
    <property type="entry name" value="lpxK"/>
    <property type="match status" value="1"/>
</dbReference>
<proteinExistence type="inferred from homology"/>
<dbReference type="OrthoDB" id="9766423at2"/>
<accession>A0A1V2ZZL9</accession>
<dbReference type="HAMAP" id="MF_00409">
    <property type="entry name" value="LpxK"/>
    <property type="match status" value="1"/>
</dbReference>
<evidence type="ECO:0000256" key="5">
    <source>
        <dbReference type="ARBA" id="ARBA00022516"/>
    </source>
</evidence>
<dbReference type="GO" id="GO:0005524">
    <property type="term" value="F:ATP binding"/>
    <property type="evidence" value="ECO:0007669"/>
    <property type="project" value="UniProtKB-UniRule"/>
</dbReference>
<keyword evidence="10 13" id="KW-0067">ATP-binding</keyword>
<dbReference type="Proteomes" id="UP000189177">
    <property type="component" value="Unassembled WGS sequence"/>
</dbReference>
<dbReference type="UniPathway" id="UPA00359">
    <property type="reaction ID" value="UER00482"/>
</dbReference>
<reference evidence="14 15" key="1">
    <citation type="submission" date="2017-02" db="EMBL/GenBank/DDBJ databases">
        <title>Genomic diversity within the haloalkaliphilic genus Thioalkalivibrio.</title>
        <authorList>
            <person name="Ahn A.-C."/>
            <person name="Meier-Kolthoff J."/>
            <person name="Overmars L."/>
            <person name="Richter M."/>
            <person name="Woyke T."/>
            <person name="Sorokin D.Y."/>
            <person name="Muyzer G."/>
        </authorList>
    </citation>
    <scope>NUCLEOTIDE SEQUENCE [LARGE SCALE GENOMIC DNA]</scope>
    <source>
        <strain evidence="14 15">HL17</strain>
    </source>
</reference>
<evidence type="ECO:0000313" key="14">
    <source>
        <dbReference type="EMBL" id="OOC10525.1"/>
    </source>
</evidence>
<evidence type="ECO:0000256" key="9">
    <source>
        <dbReference type="ARBA" id="ARBA00022777"/>
    </source>
</evidence>
<feature type="binding site" evidence="13">
    <location>
        <begin position="63"/>
        <end position="70"/>
    </location>
    <ligand>
        <name>ATP</name>
        <dbReference type="ChEBI" id="CHEBI:30616"/>
    </ligand>
</feature>
<dbReference type="AlphaFoldDB" id="A0A1V2ZZL9"/>
<dbReference type="PANTHER" id="PTHR42724:SF1">
    <property type="entry name" value="TETRAACYLDISACCHARIDE 4'-KINASE, MITOCHONDRIAL-RELATED"/>
    <property type="match status" value="1"/>
</dbReference>
<dbReference type="InterPro" id="IPR003758">
    <property type="entry name" value="LpxK"/>
</dbReference>
<dbReference type="EC" id="2.7.1.130" evidence="3 13"/>